<reference evidence="1" key="1">
    <citation type="journal article" date="2012" name="PLoS ONE">
        <title>Gene sets for utilization of primary and secondary nutrition supplies in the distal gut of endangered iberian lynx.</title>
        <authorList>
            <person name="Alcaide M."/>
            <person name="Messina E."/>
            <person name="Richter M."/>
            <person name="Bargiela R."/>
            <person name="Peplies J."/>
            <person name="Huws S.A."/>
            <person name="Newbold C.J."/>
            <person name="Golyshin P.N."/>
            <person name="Simon M.A."/>
            <person name="Lopez G."/>
            <person name="Yakimov M.M."/>
            <person name="Ferrer M."/>
        </authorList>
    </citation>
    <scope>NUCLEOTIDE SEQUENCE</scope>
</reference>
<dbReference type="AlphaFoldDB" id="J9GTT7"/>
<dbReference type="EMBL" id="AMCI01002032">
    <property type="protein sequence ID" value="EJX03795.1"/>
    <property type="molecule type" value="Genomic_DNA"/>
</dbReference>
<gene>
    <name evidence="1" type="ORF">EVA_08099</name>
</gene>
<sequence length="41" mass="4527">MAIFGPKIEAWSPPLAGVNIREPSSSSADRLEILKWFLVSL</sequence>
<proteinExistence type="predicted"/>
<accession>J9GTT7</accession>
<evidence type="ECO:0000313" key="1">
    <source>
        <dbReference type="EMBL" id="EJX03795.1"/>
    </source>
</evidence>
<organism evidence="1">
    <name type="scientific">gut metagenome</name>
    <dbReference type="NCBI Taxonomy" id="749906"/>
    <lineage>
        <taxon>unclassified sequences</taxon>
        <taxon>metagenomes</taxon>
        <taxon>organismal metagenomes</taxon>
    </lineage>
</organism>
<protein>
    <submittedName>
        <fullName evidence="1">Uncharacterized protein</fullName>
    </submittedName>
</protein>
<comment type="caution">
    <text evidence="1">The sequence shown here is derived from an EMBL/GenBank/DDBJ whole genome shotgun (WGS) entry which is preliminary data.</text>
</comment>
<name>J9GTT7_9ZZZZ</name>